<dbReference type="GO" id="GO:0030983">
    <property type="term" value="F:mismatched DNA binding"/>
    <property type="evidence" value="ECO:0007669"/>
    <property type="project" value="InterPro"/>
</dbReference>
<name>A0A8K1FEG9_PYTOL</name>
<dbReference type="GO" id="GO:0030686">
    <property type="term" value="C:90S preribosome"/>
    <property type="evidence" value="ECO:0007669"/>
    <property type="project" value="TreeGrafter"/>
</dbReference>
<dbReference type="InterPro" id="IPR057525">
    <property type="entry name" value="UTP20_C"/>
</dbReference>
<evidence type="ECO:0000256" key="6">
    <source>
        <dbReference type="SAM" id="MobiDB-lite"/>
    </source>
</evidence>
<dbReference type="InterPro" id="IPR036187">
    <property type="entry name" value="DNA_mismatch_repair_MutS_sf"/>
</dbReference>
<dbReference type="PANTHER" id="PTHR17695:SF11">
    <property type="entry name" value="SMALL SUBUNIT PROCESSOME COMPONENT 20 HOMOLOG"/>
    <property type="match status" value="1"/>
</dbReference>
<dbReference type="InterPro" id="IPR016024">
    <property type="entry name" value="ARM-type_fold"/>
</dbReference>
<dbReference type="Gene3D" id="3.30.420.110">
    <property type="entry name" value="MutS, connector domain"/>
    <property type="match status" value="1"/>
</dbReference>
<dbReference type="SUPFAM" id="SSF48371">
    <property type="entry name" value="ARM repeat"/>
    <property type="match status" value="3"/>
</dbReference>
<keyword evidence="3" id="KW-0238">DNA-binding</keyword>
<feature type="region of interest" description="Disordered" evidence="6">
    <location>
        <begin position="3662"/>
        <end position="3711"/>
    </location>
</feature>
<evidence type="ECO:0000256" key="5">
    <source>
        <dbReference type="SAM" id="Coils"/>
    </source>
</evidence>
<evidence type="ECO:0000256" key="2">
    <source>
        <dbReference type="ARBA" id="ARBA00022840"/>
    </source>
</evidence>
<evidence type="ECO:0000259" key="7">
    <source>
        <dbReference type="PROSITE" id="PS00486"/>
    </source>
</evidence>
<dbReference type="InterPro" id="IPR021133">
    <property type="entry name" value="HEAT_type_2"/>
</dbReference>
<dbReference type="GO" id="GO:0005524">
    <property type="term" value="F:ATP binding"/>
    <property type="evidence" value="ECO:0007669"/>
    <property type="project" value="UniProtKB-KW"/>
</dbReference>
<feature type="domain" description="DNA mismatch repair proteins mutS family" evidence="7">
    <location>
        <begin position="620"/>
        <end position="636"/>
    </location>
</feature>
<keyword evidence="2" id="KW-0067">ATP-binding</keyword>
<dbReference type="Pfam" id="PF07539">
    <property type="entry name" value="UTP20_N"/>
    <property type="match status" value="1"/>
</dbReference>
<feature type="compositionally biased region" description="Basic residues" evidence="6">
    <location>
        <begin position="3680"/>
        <end position="3690"/>
    </location>
</feature>
<feature type="coiled-coil region" evidence="5">
    <location>
        <begin position="352"/>
        <end position="379"/>
    </location>
</feature>
<evidence type="ECO:0000313" key="8">
    <source>
        <dbReference type="EMBL" id="TMW55858.1"/>
    </source>
</evidence>
<dbReference type="SMART" id="SM00534">
    <property type="entry name" value="MUTSac"/>
    <property type="match status" value="1"/>
</dbReference>
<dbReference type="PROSITE" id="PS50077">
    <property type="entry name" value="HEAT_REPEAT"/>
    <property type="match status" value="1"/>
</dbReference>
<sequence length="3711" mass="416518">MSDVEDAPLAEIALQIKNTKHLKQVGVAVRRPRPRRSCVKGSADEDTKQWELVLYAFSDSSELTNLETLLVQLAPSKCFLSAELSQDPHVGDSKKVHALLQTLDVANVYIKKHAFKDTGLEGNLTKLLGVSSLASYKNELDMQLAVGSLACLIDSLELMSDADGFGCYALAGGSLSSAMQLDSAAIWSLNLLPDPSVKSSSRFGGSVLEILNRGKTPMGRRLLERWIRQPLLNLKDIEQRQEVVQIFVDDSSLRMELLDECMKALPDLERLSVVLERKTKATITNLVSVYDAAVDAMPRILKLLQNYEGANAQILKNKYIDGLDKVLNDLSGYKDLIQEVVDLDSRPTLVVNAKHDEELQNLRNEWNDLLSDIEDEHRNAIQTISDDVKCEKDKVRGFVFRIINKKEEARISKIPYVHICQVLVNGVHFTTTKLKSLANEYKRVRSEYEKRQAHLLTAAVDVASTYVPVLEAATTIFADLDVLLGFAHAACHAGSGYCRPTVEENGECVALTGSRHPCVELQDDVSFIPNDYEFHRDKSRFQLITGPNMGGKSTYIRQLGTIAVMAQIGSFVPADVARLPIFDKLLVRVGAGDLQQRGVSTFMMEMLEAGAILHKATDRSLVIIDELGRGTSTYDGFGLAWAISEYLLTKVRAMCLFATHFHELTALEQEHPQGFVNKHVTAMTSEREITMIYQVRDGACMESFGVHVAAMAGFPEPVLRSAKRKAHELEAVERGISMTLPAAKKPSLEKVRKFAALSLDHLGTNETSVLNQRPTTLSKKRHRFQKVGERVANLQTELQLHVKTNANELSLTFQEELGLQGELSMLESFQVLYRKLQPLVTTTPQLLHHLPKIVKLLKAELTAEPIAEIQRDRMVPVMKLITALARELRKEFYPHFAGVLPLLVAIIDTKDPELSTQVFKTLTMLFNFLRVQLLKDMDAVHRCYFPLLGHPKPFVRDFAAQTLSVLLRRIDDSKDLRKYLSTYLRALSRGSGRENEILRDGSARLFFDLLKNVNHSFHSRMKEVFVALLGAFRPKSSSMETDADDQDQERELIYDIVSRTSLLMVRYTDATNAKEMLDCFSHVLKKMLTKGERHAANDLYIERVLTILLSLVKFKSGKLITQNSQNVEDLHKLCDTLLSQSWILSETTEGLRDAMLRLFEVVWRLFPAEDDVLAKQTQQFFSCAEGSDNDSVALYWCVELLALIDRQLLHSHVTVDFVRSYVFPNAMRLAFETLLAADVAAFAVLICRLGVYAAAHDDVADENQLVLYRHGYRLFTYPAKDCGKVILAKARELVNDALTASSEDVVVLAWKMVRAVALLDVEETQRLSFAQPLLRSVEERLTEGDVAKRALRAELWRVQQIALQQQESSEKKGKKAKKTAEPFVWQALRGNEKSYAMLSTFHEFLQMQTLEKQRELLSSDLLEEAERVFADNLRSPLRPLRLVTLEILARFTRLSFHDSDEENAVLVGECDLLDHSLQAERLCEHVSVEVEREIVRQVNRVQILCRAKQTPEIYKKLAVHHLFGLYHVKFSTLWSHVADAIAAIAQVEFQSIVWPSLQSEIWFAAFRAELPSATAAADASSDGASGEKTLADLEKDIRAATKQEFLHVCRLERGELDASLVTDTLTHHSLLWKGIEKFVEPFETKTKFFVPVFLLYVRDQYTAIYSDEVDDDKLRGLQEALDKVQTLEVGTWIQERYAKLEQLTTKAVRQRLLDYLRLFATFKNLKGAYAQTFLHDFCFDLLMKSDEGISKLALQCMYGFGKKHLAAYKEQLNRIADSTTFREELTTFHIAESAGIVLQEHRSALLPILMRLLYSKAVSKKGRNAGDTVGARRAAILSYLAALKPNELVYFVELIVRAFSLSLRECVDDNEAGEQRVTAVTSVEVVGVQSSRILGFLNILEDLISQLGVHLAAFVPSLANVVLAVLESNYREREEELAAKKEAEEDNEDVEMDEDQADDETEAATTDGKTLAMRKQIRTLAYRRLAEMLDKFDERVDLRPWVAGVLSVSHQAILHLPNAVIGAQKSSALLEFVVSVASADRARQQLTEEHVLSLISCLSSGLTGDVAGTVQRGVSPEILGSLLQFLSAMLDGDEKHLSAMDVDENDQKQSAWQLLPHIPRILAAFVTRFQSKAARYAQERYAGSSKRELVFLCRVSQHLEATDALQQSAQQSALDLFQLLLPFLQRNHRSSAADMENILQVLAQLVPLLTDPKRHAPALAKLLAPGPNALTDRVVRDKLVSVFTAMGAHPAARPLAEVAEVLQQLNAFDAKKIEEVDFETRMDALNRVNQRDFAPFTDETWLLAPVLAQYLQCMHDTEYSVRSTALAGLSLYMRLASTTEHTSPRGIVLLNVLESMIMPCVRASVKVPSEDTRRGFILLLGTIADYEQLHELPYIPGDLAFLRRADDVEADFFFNLTHIQVHRKRRAILKLGTLMAQMAEKKAAQETTAMKLAAVTAAQPGDEDEEDNEENDVEMTEAKEEWFSNSTVNHLLLPLVMHFIYEAQAKAQESLRQEAAQCIGSAAGLLGWSHYLALLRRLLKSIEGHGDMEQPIIATVCAVIDHHHFTNAAISTSKSWQDVRAEQQKAKQKKGEAETEEDAVTFRVQDQMETQVLPMLKKYLFKAVTAKGASKISATTSFDDSIVSSQHVTVRVPLALAIVKVLRRLRQSSFYLEFPKLLVSFTKLLKSKDDDVRSSARVTLVRIVEELGTPYLLPVVEELRHTLQDGYMVHVLAYTLHVIMEKVSLIAQPKRPQSLLTEGGQQQTEEAYASDLDVCLPSILEIIVEDLYRGVVENQDGSEHKSKMKEARSTTKSYDALELLTRSITFLPNASVHTIVAAIVTKFQEQPENAKSIQVMQEALRRIALGLVKNTGVERSHVFLYAYNVLQSCLESIRPSTEAEKSKYSTTTRGNALVSAWQVNEKSQRAAAQLAKRVSARDTVKVAMQSKMTGFNRHEIDDKQRETSRTHLDELLTFAVYLLFAFIRAKEKSGDEEGGEATAALVDPLVPQLMRCACESKNTRAVIHALKCLGVLLNTPPERLPLPSLDIAISPLVDRIFKILQKAGAATRNEMVQTCYRTLTVILRHRPEFRLTEAQLRVLVSFVRADLDERDHQNATYALLKSIIASRLVIPEIYDVVVRIGEILVQTDSQSARANCATIFITFLLEYPLGAKRLTQHLHFLMKNLTYEYESGRKAVLEALGALLKKLPLEIINDKAQFFLLPLVLRVANDESMVCRGLASEALKTLVKRMGNQALNESVALIAKWWATPKDKKLLSTAAQITTLVLECRPEFVDKHAAAVLDSARCELKSRVNELSVVDDSSALEWQLVVHLLTCIERLSECLIATYESWLLKTPAFLNEDLGACLEYPHPAVRLSALRVWSSYLRRRSPETLAFRSDKKIKKVTQELMAQSSTYLRASGTLFQWASRVCKLMEKPKLSEEAADEVLVVLSTLCAALEANPSIPQQVVSTAQPEEVAEVQEDGEEQQASEGSDEEQAETEEAKEIAEASQRQEQQEKEQSKTALGWILTRLSYSARGASEIVQMTTYKFFAAFMHEHKTDVVQRYVVQMVNPLYRAASALQKSEAQQVAAQVINGNKKYGKSTSAAAADEPPASAMLAQEVLERLEQKIGADAFLEAYTFVQKKLAIFRATRREKRKRELVNDPALAAKRKMQKNEQKRQSKQLKKRKYTVLKGTASAAARPSKVRRPGAE</sequence>
<dbReference type="InterPro" id="IPR046523">
    <property type="entry name" value="UTP20_dom"/>
</dbReference>
<dbReference type="InterPro" id="IPR011430">
    <property type="entry name" value="UTP20_N"/>
</dbReference>
<dbReference type="Pfam" id="PF23099">
    <property type="entry name" value="UTP20_C"/>
    <property type="match status" value="1"/>
</dbReference>
<dbReference type="Pfam" id="PF05190">
    <property type="entry name" value="MutS_IV"/>
    <property type="match status" value="1"/>
</dbReference>
<dbReference type="EMBL" id="SPLM01000146">
    <property type="protein sequence ID" value="TMW55858.1"/>
    <property type="molecule type" value="Genomic_DNA"/>
</dbReference>
<evidence type="ECO:0000256" key="4">
    <source>
        <dbReference type="PROSITE-ProRule" id="PRU00103"/>
    </source>
</evidence>
<dbReference type="InterPro" id="IPR007696">
    <property type="entry name" value="DNA_mismatch_repair_MutS_core"/>
</dbReference>
<dbReference type="Pfam" id="PF20416">
    <property type="entry name" value="UTP20"/>
    <property type="match status" value="1"/>
</dbReference>
<feature type="region of interest" description="Disordered" evidence="6">
    <location>
        <begin position="3466"/>
        <end position="3519"/>
    </location>
</feature>
<protein>
    <recommendedName>
        <fullName evidence="7">DNA mismatch repair proteins mutS family domain-containing protein</fullName>
    </recommendedName>
</protein>
<evidence type="ECO:0000313" key="9">
    <source>
        <dbReference type="Proteomes" id="UP000794436"/>
    </source>
</evidence>
<keyword evidence="9" id="KW-1185">Reference proteome</keyword>
<dbReference type="GO" id="GO:0032040">
    <property type="term" value="C:small-subunit processome"/>
    <property type="evidence" value="ECO:0007669"/>
    <property type="project" value="TreeGrafter"/>
</dbReference>
<dbReference type="SUPFAM" id="SSF48334">
    <property type="entry name" value="DNA repair protein MutS, domain III"/>
    <property type="match status" value="1"/>
</dbReference>
<dbReference type="InterPro" id="IPR007861">
    <property type="entry name" value="DNA_mismatch_repair_MutS_clamp"/>
</dbReference>
<dbReference type="PANTHER" id="PTHR17695">
    <property type="entry name" value="SMALL SUBUNIT PROCESSOME COMPONENT 20 HOMOLOG"/>
    <property type="match status" value="1"/>
</dbReference>
<gene>
    <name evidence="8" type="ORF">Poli38472_008506</name>
</gene>
<dbReference type="Proteomes" id="UP000794436">
    <property type="component" value="Unassembled WGS sequence"/>
</dbReference>
<dbReference type="InterPro" id="IPR052575">
    <property type="entry name" value="SSU_processome_comp_20"/>
</dbReference>
<dbReference type="Gene3D" id="3.40.50.300">
    <property type="entry name" value="P-loop containing nucleotide triphosphate hydrolases"/>
    <property type="match status" value="1"/>
</dbReference>
<dbReference type="Pfam" id="PF00488">
    <property type="entry name" value="MutS_V"/>
    <property type="match status" value="1"/>
</dbReference>
<reference evidence="8" key="1">
    <citation type="submission" date="2019-03" db="EMBL/GenBank/DDBJ databases">
        <title>Long read genome sequence of the mycoparasitic Pythium oligandrum ATCC 38472 isolated from sugarbeet rhizosphere.</title>
        <authorList>
            <person name="Gaulin E."/>
        </authorList>
    </citation>
    <scope>NUCLEOTIDE SEQUENCE</scope>
    <source>
        <strain evidence="8">ATCC 38472_TT</strain>
    </source>
</reference>
<keyword evidence="5" id="KW-0175">Coiled coil</keyword>
<accession>A0A8K1FEG9</accession>
<dbReference type="InterPro" id="IPR000432">
    <property type="entry name" value="DNA_mismatch_repair_MutS_C"/>
</dbReference>
<feature type="repeat" description="HEAT" evidence="4">
    <location>
        <begin position="3220"/>
        <end position="3258"/>
    </location>
</feature>
<dbReference type="SMART" id="SM00533">
    <property type="entry name" value="MUTSd"/>
    <property type="match status" value="1"/>
</dbReference>
<dbReference type="Gene3D" id="1.25.10.10">
    <property type="entry name" value="Leucine-rich Repeat Variant"/>
    <property type="match status" value="3"/>
</dbReference>
<comment type="caution">
    <text evidence="8">The sequence shown here is derived from an EMBL/GenBank/DDBJ whole genome shotgun (WGS) entry which is preliminary data.</text>
</comment>
<organism evidence="8 9">
    <name type="scientific">Pythium oligandrum</name>
    <name type="common">Mycoparasitic fungus</name>
    <dbReference type="NCBI Taxonomy" id="41045"/>
    <lineage>
        <taxon>Eukaryota</taxon>
        <taxon>Sar</taxon>
        <taxon>Stramenopiles</taxon>
        <taxon>Oomycota</taxon>
        <taxon>Peronosporomycetes</taxon>
        <taxon>Pythiales</taxon>
        <taxon>Pythiaceae</taxon>
        <taxon>Pythium</taxon>
    </lineage>
</organism>
<dbReference type="GO" id="GO:0006298">
    <property type="term" value="P:mismatch repair"/>
    <property type="evidence" value="ECO:0007669"/>
    <property type="project" value="InterPro"/>
</dbReference>
<evidence type="ECO:0000256" key="3">
    <source>
        <dbReference type="ARBA" id="ARBA00023125"/>
    </source>
</evidence>
<dbReference type="PROSITE" id="PS00486">
    <property type="entry name" value="DNA_MISMATCH_REPAIR_2"/>
    <property type="match status" value="1"/>
</dbReference>
<dbReference type="SUPFAM" id="SSF52540">
    <property type="entry name" value="P-loop containing nucleoside triphosphate hydrolases"/>
    <property type="match status" value="1"/>
</dbReference>
<feature type="compositionally biased region" description="Acidic residues" evidence="6">
    <location>
        <begin position="1944"/>
        <end position="1962"/>
    </location>
</feature>
<dbReference type="Pfam" id="PF05192">
    <property type="entry name" value="MutS_III"/>
    <property type="match status" value="1"/>
</dbReference>
<proteinExistence type="predicted"/>
<dbReference type="Gene3D" id="1.10.1420.10">
    <property type="match status" value="2"/>
</dbReference>
<keyword evidence="1" id="KW-0547">Nucleotide-binding</keyword>
<feature type="compositionally biased region" description="Acidic residues" evidence="6">
    <location>
        <begin position="3475"/>
        <end position="3499"/>
    </location>
</feature>
<dbReference type="OrthoDB" id="360653at2759"/>
<dbReference type="InterPro" id="IPR011989">
    <property type="entry name" value="ARM-like"/>
</dbReference>
<evidence type="ECO:0000256" key="1">
    <source>
        <dbReference type="ARBA" id="ARBA00022741"/>
    </source>
</evidence>
<feature type="region of interest" description="Disordered" evidence="6">
    <location>
        <begin position="1936"/>
        <end position="1967"/>
    </location>
</feature>
<dbReference type="InterPro" id="IPR027417">
    <property type="entry name" value="P-loop_NTPase"/>
</dbReference>
<dbReference type="InterPro" id="IPR036678">
    <property type="entry name" value="MutS_con_dom_sf"/>
</dbReference>